<feature type="transmembrane region" description="Helical" evidence="9">
    <location>
        <begin position="122"/>
        <end position="145"/>
    </location>
</feature>
<keyword evidence="5 9" id="KW-0812">Transmembrane</keyword>
<feature type="transmembrane region" description="Helical" evidence="9">
    <location>
        <begin position="359"/>
        <end position="377"/>
    </location>
</feature>
<dbReference type="RefSeq" id="WP_341374651.1">
    <property type="nucleotide sequence ID" value="NZ_JBBUTF010000011.1"/>
</dbReference>
<dbReference type="Proteomes" id="UP001368500">
    <property type="component" value="Unassembled WGS sequence"/>
</dbReference>
<dbReference type="InterPro" id="IPR020846">
    <property type="entry name" value="MFS_dom"/>
</dbReference>
<evidence type="ECO:0000313" key="11">
    <source>
        <dbReference type="EMBL" id="MEK8026868.1"/>
    </source>
</evidence>
<feature type="transmembrane region" description="Helical" evidence="9">
    <location>
        <begin position="383"/>
        <end position="404"/>
    </location>
</feature>
<feature type="transmembrane region" description="Helical" evidence="9">
    <location>
        <begin position="302"/>
        <end position="320"/>
    </location>
</feature>
<feature type="transmembrane region" description="Helical" evidence="9">
    <location>
        <begin position="239"/>
        <end position="259"/>
    </location>
</feature>
<feature type="transmembrane region" description="Helical" evidence="9">
    <location>
        <begin position="98"/>
        <end position="116"/>
    </location>
</feature>
<evidence type="ECO:0000256" key="2">
    <source>
        <dbReference type="ARBA" id="ARBA00008335"/>
    </source>
</evidence>
<evidence type="ECO:0000256" key="5">
    <source>
        <dbReference type="ARBA" id="ARBA00022692"/>
    </source>
</evidence>
<name>A0ABU9BBC3_9BURK</name>
<dbReference type="SUPFAM" id="SSF103473">
    <property type="entry name" value="MFS general substrate transporter"/>
    <property type="match status" value="1"/>
</dbReference>
<comment type="caution">
    <text evidence="11">The sequence shown here is derived from an EMBL/GenBank/DDBJ whole genome shotgun (WGS) entry which is preliminary data.</text>
</comment>
<dbReference type="PROSITE" id="PS50850">
    <property type="entry name" value="MFS"/>
    <property type="match status" value="1"/>
</dbReference>
<feature type="transmembrane region" description="Helical" evidence="9">
    <location>
        <begin position="271"/>
        <end position="290"/>
    </location>
</feature>
<feature type="transmembrane region" description="Helical" evidence="9">
    <location>
        <begin position="157"/>
        <end position="178"/>
    </location>
</feature>
<feature type="domain" description="Major facilitator superfamily (MFS) profile" evidence="10">
    <location>
        <begin position="28"/>
        <end position="409"/>
    </location>
</feature>
<keyword evidence="4" id="KW-1003">Cell membrane</keyword>
<dbReference type="PANTHER" id="PTHR43271">
    <property type="entry name" value="BLL2771 PROTEIN"/>
    <property type="match status" value="1"/>
</dbReference>
<feature type="transmembrane region" description="Helical" evidence="9">
    <location>
        <begin position="34"/>
        <end position="57"/>
    </location>
</feature>
<protein>
    <submittedName>
        <fullName evidence="11">MFS transporter</fullName>
    </submittedName>
</protein>
<comment type="subcellular location">
    <subcellularLocation>
        <location evidence="1">Cell membrane</location>
        <topology evidence="1">Multi-pass membrane protein</topology>
    </subcellularLocation>
</comment>
<evidence type="ECO:0000256" key="1">
    <source>
        <dbReference type="ARBA" id="ARBA00004651"/>
    </source>
</evidence>
<evidence type="ECO:0000259" key="10">
    <source>
        <dbReference type="PROSITE" id="PS50850"/>
    </source>
</evidence>
<keyword evidence="3" id="KW-0813">Transport</keyword>
<dbReference type="CDD" id="cd17324">
    <property type="entry name" value="MFS_NepI_like"/>
    <property type="match status" value="1"/>
</dbReference>
<feature type="transmembrane region" description="Helical" evidence="9">
    <location>
        <begin position="69"/>
        <end position="91"/>
    </location>
</feature>
<organism evidence="11 12">
    <name type="scientific">Pseudaquabacterium rugosum</name>
    <dbReference type="NCBI Taxonomy" id="2984194"/>
    <lineage>
        <taxon>Bacteria</taxon>
        <taxon>Pseudomonadati</taxon>
        <taxon>Pseudomonadota</taxon>
        <taxon>Betaproteobacteria</taxon>
        <taxon>Burkholderiales</taxon>
        <taxon>Sphaerotilaceae</taxon>
        <taxon>Pseudaquabacterium</taxon>
    </lineage>
</organism>
<dbReference type="Gene3D" id="1.20.1250.20">
    <property type="entry name" value="MFS general substrate transporter like domains"/>
    <property type="match status" value="1"/>
</dbReference>
<evidence type="ECO:0000256" key="9">
    <source>
        <dbReference type="SAM" id="Phobius"/>
    </source>
</evidence>
<keyword evidence="6 9" id="KW-1133">Transmembrane helix</keyword>
<feature type="region of interest" description="Disordered" evidence="8">
    <location>
        <begin position="1"/>
        <end position="23"/>
    </location>
</feature>
<keyword evidence="7 9" id="KW-0472">Membrane</keyword>
<evidence type="ECO:0000313" key="12">
    <source>
        <dbReference type="Proteomes" id="UP001368500"/>
    </source>
</evidence>
<feature type="transmembrane region" description="Helical" evidence="9">
    <location>
        <begin position="184"/>
        <end position="204"/>
    </location>
</feature>
<sequence length="416" mass="42401">MPLSPTATSATPPPSTPPATAAADDAARLRRANAALFVLGFVTFWLLYCVQPLLPLFDAEFGVGAARSALALSLATGAVAVAIAASVVVAAHVDRRRLMVAALALAALCNAAVAWVDHWGALLAARTAAGLCLGAVPAVAMAYVAELVPAARLGRSMGLYVAGTALGGMAGRVGVAFVVEAAGWRAAILGVSLIGLLGVGLIAWRLPRPASAPLPLPPDLRLHLRTAIRLLREPALRRLYACGALAAGLFVTTYNYAGFRLLGAPFALSPAQAGLIFGCYLCGVAASSVAGGLADRHGPRRVLTAGLGLTALGLLVSLPAWLPGFVVGLCLLTAGFFALHAVASATVSRQAGTDRRHATALYLLAYYIGSSVFGWLGGACWEAGGWLGVSAAVGAMVVIFGGLIRTMPRPASVIRS</sequence>
<dbReference type="InterPro" id="IPR036259">
    <property type="entry name" value="MFS_trans_sf"/>
</dbReference>
<keyword evidence="12" id="KW-1185">Reference proteome</keyword>
<dbReference type="Pfam" id="PF07690">
    <property type="entry name" value="MFS_1"/>
    <property type="match status" value="1"/>
</dbReference>
<dbReference type="PANTHER" id="PTHR43271:SF1">
    <property type="entry name" value="INNER MEMBRANE TRANSPORT PROTEIN YNFM"/>
    <property type="match status" value="1"/>
</dbReference>
<evidence type="ECO:0000256" key="6">
    <source>
        <dbReference type="ARBA" id="ARBA00022989"/>
    </source>
</evidence>
<evidence type="ECO:0000256" key="4">
    <source>
        <dbReference type="ARBA" id="ARBA00022475"/>
    </source>
</evidence>
<reference evidence="11 12" key="1">
    <citation type="submission" date="2024-04" db="EMBL/GenBank/DDBJ databases">
        <title>Novel species of the genus Ideonella isolated from streams.</title>
        <authorList>
            <person name="Lu H."/>
        </authorList>
    </citation>
    <scope>NUCLEOTIDE SEQUENCE [LARGE SCALE GENOMIC DNA]</scope>
    <source>
        <strain evidence="11 12">BYS139W</strain>
    </source>
</reference>
<dbReference type="InterPro" id="IPR011701">
    <property type="entry name" value="MFS"/>
</dbReference>
<accession>A0ABU9BBC3</accession>
<dbReference type="EMBL" id="JBBUTF010000011">
    <property type="protein sequence ID" value="MEK8026868.1"/>
    <property type="molecule type" value="Genomic_DNA"/>
</dbReference>
<gene>
    <name evidence="11" type="ORF">AACH11_12930</name>
</gene>
<proteinExistence type="inferred from homology"/>
<evidence type="ECO:0000256" key="8">
    <source>
        <dbReference type="SAM" id="MobiDB-lite"/>
    </source>
</evidence>
<comment type="similarity">
    <text evidence="2">Belongs to the major facilitator superfamily.</text>
</comment>
<feature type="transmembrane region" description="Helical" evidence="9">
    <location>
        <begin position="326"/>
        <end position="347"/>
    </location>
</feature>
<evidence type="ECO:0000256" key="7">
    <source>
        <dbReference type="ARBA" id="ARBA00023136"/>
    </source>
</evidence>
<feature type="compositionally biased region" description="Low complexity" evidence="8">
    <location>
        <begin position="1"/>
        <end position="10"/>
    </location>
</feature>
<evidence type="ECO:0000256" key="3">
    <source>
        <dbReference type="ARBA" id="ARBA00022448"/>
    </source>
</evidence>